<organism evidence="2 3">
    <name type="scientific">Heracleum sosnowskyi</name>
    <dbReference type="NCBI Taxonomy" id="360622"/>
    <lineage>
        <taxon>Eukaryota</taxon>
        <taxon>Viridiplantae</taxon>
        <taxon>Streptophyta</taxon>
        <taxon>Embryophyta</taxon>
        <taxon>Tracheophyta</taxon>
        <taxon>Spermatophyta</taxon>
        <taxon>Magnoliopsida</taxon>
        <taxon>eudicotyledons</taxon>
        <taxon>Gunneridae</taxon>
        <taxon>Pentapetalae</taxon>
        <taxon>asterids</taxon>
        <taxon>campanulids</taxon>
        <taxon>Apiales</taxon>
        <taxon>Apiaceae</taxon>
        <taxon>Apioideae</taxon>
        <taxon>apioid superclade</taxon>
        <taxon>Tordylieae</taxon>
        <taxon>Tordyliinae</taxon>
        <taxon>Heracleum</taxon>
    </lineage>
</organism>
<protein>
    <submittedName>
        <fullName evidence="2">Mental retardation GTPase activating protein-like</fullName>
    </submittedName>
</protein>
<dbReference type="EMBL" id="JAUIZM010000006">
    <property type="protein sequence ID" value="KAK1380091.1"/>
    <property type="molecule type" value="Genomic_DNA"/>
</dbReference>
<feature type="compositionally biased region" description="Basic and acidic residues" evidence="1">
    <location>
        <begin position="176"/>
        <end position="186"/>
    </location>
</feature>
<evidence type="ECO:0000256" key="1">
    <source>
        <dbReference type="SAM" id="MobiDB-lite"/>
    </source>
</evidence>
<name>A0AAD8I6R9_9APIA</name>
<dbReference type="AlphaFoldDB" id="A0AAD8I6R9"/>
<feature type="compositionally biased region" description="Low complexity" evidence="1">
    <location>
        <begin position="149"/>
        <end position="173"/>
    </location>
</feature>
<dbReference type="PANTHER" id="PTHR31722:SF2">
    <property type="entry name" value="DNA CROSS-LINK REPAIR 1 PROTEIN-LIKE"/>
    <property type="match status" value="1"/>
</dbReference>
<reference evidence="2" key="2">
    <citation type="submission" date="2023-05" db="EMBL/GenBank/DDBJ databases">
        <authorList>
            <person name="Schelkunov M.I."/>
        </authorList>
    </citation>
    <scope>NUCLEOTIDE SEQUENCE</scope>
    <source>
        <strain evidence="2">Hsosn_3</strain>
        <tissue evidence="2">Leaf</tissue>
    </source>
</reference>
<sequence>MISLETIQATSRSIEPISSPRISFSADLLDDEDFITINPNSLVIKDQDKQREKARNIDFEFLSNDSETMLSADELLFDGKLLPFWQMQQSEKLKSISLKTEHPEEATKPEVVNNAESRVSWLPDEDPSPRPPTCTVLWKELLRLRKQRSSTLSPSSSSSSSTSSSSLRSLDLPSIEEGKEGAENKDKHAKRIKKGLERTRSASTRIRPVVNVPICTHGKSNALPPRFSFRKAKSDKSEK</sequence>
<reference evidence="2" key="1">
    <citation type="submission" date="2023-02" db="EMBL/GenBank/DDBJ databases">
        <title>Genome of toxic invasive species Heracleum sosnowskyi carries increased number of genes despite the absence of recent whole-genome duplications.</title>
        <authorList>
            <person name="Schelkunov M."/>
            <person name="Shtratnikova V."/>
            <person name="Makarenko M."/>
            <person name="Klepikova A."/>
            <person name="Omelchenko D."/>
            <person name="Novikova G."/>
            <person name="Obukhova E."/>
            <person name="Bogdanov V."/>
            <person name="Penin A."/>
            <person name="Logacheva M."/>
        </authorList>
    </citation>
    <scope>NUCLEOTIDE SEQUENCE</scope>
    <source>
        <strain evidence="2">Hsosn_3</strain>
        <tissue evidence="2">Leaf</tissue>
    </source>
</reference>
<dbReference type="PANTHER" id="PTHR31722">
    <property type="entry name" value="OS06G0675200 PROTEIN"/>
    <property type="match status" value="1"/>
</dbReference>
<comment type="caution">
    <text evidence="2">The sequence shown here is derived from an EMBL/GenBank/DDBJ whole genome shotgun (WGS) entry which is preliminary data.</text>
</comment>
<feature type="region of interest" description="Disordered" evidence="1">
    <location>
        <begin position="149"/>
        <end position="239"/>
    </location>
</feature>
<proteinExistence type="predicted"/>
<evidence type="ECO:0000313" key="3">
    <source>
        <dbReference type="Proteomes" id="UP001237642"/>
    </source>
</evidence>
<dbReference type="Proteomes" id="UP001237642">
    <property type="component" value="Unassembled WGS sequence"/>
</dbReference>
<evidence type="ECO:0000313" key="2">
    <source>
        <dbReference type="EMBL" id="KAK1380091.1"/>
    </source>
</evidence>
<feature type="region of interest" description="Disordered" evidence="1">
    <location>
        <begin position="101"/>
        <end position="134"/>
    </location>
</feature>
<gene>
    <name evidence="2" type="ORF">POM88_026835</name>
</gene>
<accession>A0AAD8I6R9</accession>
<keyword evidence="3" id="KW-1185">Reference proteome</keyword>